<evidence type="ECO:0000256" key="8">
    <source>
        <dbReference type="ARBA" id="ARBA00022840"/>
    </source>
</evidence>
<evidence type="ECO:0000256" key="4">
    <source>
        <dbReference type="ARBA" id="ARBA00022771"/>
    </source>
</evidence>
<dbReference type="Proteomes" id="UP000232323">
    <property type="component" value="Unassembled WGS sequence"/>
</dbReference>
<dbReference type="GO" id="GO:0005737">
    <property type="term" value="C:cytoplasm"/>
    <property type="evidence" value="ECO:0007669"/>
    <property type="project" value="UniProtKB-ARBA"/>
</dbReference>
<dbReference type="SMART" id="SM00487">
    <property type="entry name" value="DEXDc"/>
    <property type="match status" value="1"/>
</dbReference>
<evidence type="ECO:0000256" key="3">
    <source>
        <dbReference type="ARBA" id="ARBA00022741"/>
    </source>
</evidence>
<feature type="compositionally biased region" description="Basic and acidic residues" evidence="14">
    <location>
        <begin position="83"/>
        <end position="93"/>
    </location>
</feature>
<feature type="region of interest" description="Disordered" evidence="14">
    <location>
        <begin position="1"/>
        <end position="36"/>
    </location>
</feature>
<feature type="compositionally biased region" description="Polar residues" evidence="14">
    <location>
        <begin position="1"/>
        <end position="17"/>
    </location>
</feature>
<sequence>MTSDRLNSNQTAETSSGKAELKRYRRKELDEEEERSRLALVNDDEEYEEYVPLAKRKHMEAQKYRELVGRAGSVSADEEDRGDEEKAENRPKESLLVAAVRMRKDQPEATEEQKQLEEEADILKHVLQKQALKAVKELAQDVKYTKSLDTGWKAPLKYRLMPEEQRQKTRDTFRIVIDGDLVPPPIPTFQEMKMPSAVLRVLEGKGIKKPTPIQIQGLPVALSGRDMIGIAFTGSGKTLVFTLPMVLIALQEEIRMPLIRNEGPVGLIICPSRELARQTFDIAEQYCKALQQDGYPEMRIMLCIGGVDPKQNYEMLRQGVHMVVATPGRLKDLLHKKRMNLDICRYLCLDEADRMVDGGFEEEVRDVMSFFKGQRQTLMFSATMPAKIKAFAESALVDPIEVNVGRAGAANLDVIQEVEYVKEEAKLGYLLECLQKTAPPVLVFAENKSDVDTVHEFLLVKGVDAVAVHGDKDQSDREAAIQAFKNGEKDVLVATDVASKGLDFPDIQHVINYDMPSEIENYVHRIGRTGRCGKTGVATTFINTRFTNETILLDLKHLLKEAKQRVPHFLLALDDPLEEMEKLAAASGVKGCAICGGLGHRATQCPKLQAENKQATMKNRDYFGGGGFGGEM</sequence>
<dbReference type="GO" id="GO:0008270">
    <property type="term" value="F:zinc ion binding"/>
    <property type="evidence" value="ECO:0007669"/>
    <property type="project" value="UniProtKB-KW"/>
</dbReference>
<keyword evidence="5" id="KW-0378">Hydrolase</keyword>
<dbReference type="PANTHER" id="PTHR47958">
    <property type="entry name" value="ATP-DEPENDENT RNA HELICASE DBP3"/>
    <property type="match status" value="1"/>
</dbReference>
<dbReference type="InterPro" id="IPR027417">
    <property type="entry name" value="P-loop_NTPase"/>
</dbReference>
<dbReference type="Gene3D" id="3.40.50.300">
    <property type="entry name" value="P-loop containing nucleotide triphosphate hydrolases"/>
    <property type="match status" value="2"/>
</dbReference>
<evidence type="ECO:0000313" key="20">
    <source>
        <dbReference type="Proteomes" id="UP000232323"/>
    </source>
</evidence>
<evidence type="ECO:0000259" key="18">
    <source>
        <dbReference type="PROSITE" id="PS51195"/>
    </source>
</evidence>
<dbReference type="FunFam" id="3.40.50.300:FF:000449">
    <property type="entry name" value="Probable ATP-dependent RNA helicase DDX41"/>
    <property type="match status" value="1"/>
</dbReference>
<dbReference type="GO" id="GO:0005524">
    <property type="term" value="F:ATP binding"/>
    <property type="evidence" value="ECO:0007669"/>
    <property type="project" value="UniProtKB-KW"/>
</dbReference>
<feature type="domain" description="DEAD-box RNA helicase Q" evidence="18">
    <location>
        <begin position="187"/>
        <end position="215"/>
    </location>
</feature>
<evidence type="ECO:0000256" key="13">
    <source>
        <dbReference type="PROSITE-ProRule" id="PRU00552"/>
    </source>
</evidence>
<evidence type="ECO:0000259" key="15">
    <source>
        <dbReference type="PROSITE" id="PS50158"/>
    </source>
</evidence>
<dbReference type="InterPro" id="IPR001650">
    <property type="entry name" value="Helicase_C-like"/>
</dbReference>
<reference evidence="19 20" key="1">
    <citation type="submission" date="2017-08" db="EMBL/GenBank/DDBJ databases">
        <title>Acidophilic green algal genome provides insights into adaptation to an acidic environment.</title>
        <authorList>
            <person name="Hirooka S."/>
            <person name="Hirose Y."/>
            <person name="Kanesaki Y."/>
            <person name="Higuchi S."/>
            <person name="Fujiwara T."/>
            <person name="Onuma R."/>
            <person name="Era A."/>
            <person name="Ohbayashi R."/>
            <person name="Uzuka A."/>
            <person name="Nozaki H."/>
            <person name="Yoshikawa H."/>
            <person name="Miyagishima S.Y."/>
        </authorList>
    </citation>
    <scope>NUCLEOTIDE SEQUENCE [LARGE SCALE GENOMIC DNA]</scope>
    <source>
        <strain evidence="19 20">NIES-2499</strain>
    </source>
</reference>
<evidence type="ECO:0000256" key="2">
    <source>
        <dbReference type="ARBA" id="ARBA00022723"/>
    </source>
</evidence>
<dbReference type="PROSITE" id="PS51195">
    <property type="entry name" value="Q_MOTIF"/>
    <property type="match status" value="1"/>
</dbReference>
<evidence type="ECO:0000256" key="7">
    <source>
        <dbReference type="ARBA" id="ARBA00022833"/>
    </source>
</evidence>
<dbReference type="CDD" id="cd17951">
    <property type="entry name" value="DEADc_DDX41"/>
    <property type="match status" value="1"/>
</dbReference>
<feature type="domain" description="CCHC-type" evidence="15">
    <location>
        <begin position="592"/>
        <end position="607"/>
    </location>
</feature>
<dbReference type="OrthoDB" id="196131at2759"/>
<evidence type="ECO:0000259" key="16">
    <source>
        <dbReference type="PROSITE" id="PS51192"/>
    </source>
</evidence>
<dbReference type="InterPro" id="IPR011545">
    <property type="entry name" value="DEAD/DEAH_box_helicase_dom"/>
</dbReference>
<keyword evidence="9" id="KW-0694">RNA-binding</keyword>
<dbReference type="STRING" id="1157962.A0A250WT97"/>
<dbReference type="CDD" id="cd18787">
    <property type="entry name" value="SF2_C_DEAD"/>
    <property type="match status" value="1"/>
</dbReference>
<feature type="short sequence motif" description="Q motif" evidence="13">
    <location>
        <begin position="187"/>
        <end position="215"/>
    </location>
</feature>
<dbReference type="AlphaFoldDB" id="A0A250WT97"/>
<dbReference type="InterPro" id="IPR001878">
    <property type="entry name" value="Znf_CCHC"/>
</dbReference>
<comment type="similarity">
    <text evidence="10">Belongs to the DEAD box helicase family. DDX41 subfamily.</text>
</comment>
<evidence type="ECO:0000256" key="12">
    <source>
        <dbReference type="PROSITE-ProRule" id="PRU00047"/>
    </source>
</evidence>
<proteinExistence type="inferred from homology"/>
<evidence type="ECO:0000259" key="17">
    <source>
        <dbReference type="PROSITE" id="PS51194"/>
    </source>
</evidence>
<keyword evidence="20" id="KW-1185">Reference proteome</keyword>
<dbReference type="SMART" id="SM00490">
    <property type="entry name" value="HELICc"/>
    <property type="match status" value="1"/>
</dbReference>
<dbReference type="SMART" id="SM00343">
    <property type="entry name" value="ZnF_C2HC"/>
    <property type="match status" value="1"/>
</dbReference>
<keyword evidence="7" id="KW-0862">Zinc</keyword>
<dbReference type="PROSITE" id="PS50158">
    <property type="entry name" value="ZF_CCHC"/>
    <property type="match status" value="1"/>
</dbReference>
<dbReference type="InterPro" id="IPR014014">
    <property type="entry name" value="RNA_helicase_DEAD_Q_motif"/>
</dbReference>
<dbReference type="FunFam" id="3.40.50.300:FF:000657">
    <property type="entry name" value="Probable ATP-dependent RNA helicase DDX41"/>
    <property type="match status" value="1"/>
</dbReference>
<accession>A0A250WT97</accession>
<dbReference type="GO" id="GO:0005634">
    <property type="term" value="C:nucleus"/>
    <property type="evidence" value="ECO:0007669"/>
    <property type="project" value="UniProtKB-ARBA"/>
</dbReference>
<evidence type="ECO:0000256" key="1">
    <source>
        <dbReference type="ARBA" id="ARBA00012552"/>
    </source>
</evidence>
<evidence type="ECO:0000313" key="19">
    <source>
        <dbReference type="EMBL" id="GAX73750.1"/>
    </source>
</evidence>
<keyword evidence="6" id="KW-0347">Helicase</keyword>
<keyword evidence="2" id="KW-0479">Metal-binding</keyword>
<evidence type="ECO:0000256" key="9">
    <source>
        <dbReference type="ARBA" id="ARBA00022884"/>
    </source>
</evidence>
<dbReference type="GO" id="GO:0003723">
    <property type="term" value="F:RNA binding"/>
    <property type="evidence" value="ECO:0007669"/>
    <property type="project" value="UniProtKB-KW"/>
</dbReference>
<dbReference type="SUPFAM" id="SSF52540">
    <property type="entry name" value="P-loop containing nucleoside triphosphate hydrolases"/>
    <property type="match status" value="1"/>
</dbReference>
<comment type="caution">
    <text evidence="19">The sequence shown here is derived from an EMBL/GenBank/DDBJ whole genome shotgun (WGS) entry which is preliminary data.</text>
</comment>
<dbReference type="InterPro" id="IPR014001">
    <property type="entry name" value="Helicase_ATP-bd"/>
</dbReference>
<comment type="catalytic activity">
    <reaction evidence="11">
        <text>ATP + H2O = ADP + phosphate + H(+)</text>
        <dbReference type="Rhea" id="RHEA:13065"/>
        <dbReference type="ChEBI" id="CHEBI:15377"/>
        <dbReference type="ChEBI" id="CHEBI:15378"/>
        <dbReference type="ChEBI" id="CHEBI:30616"/>
        <dbReference type="ChEBI" id="CHEBI:43474"/>
        <dbReference type="ChEBI" id="CHEBI:456216"/>
        <dbReference type="EC" id="3.6.4.13"/>
    </reaction>
</comment>
<dbReference type="PROSITE" id="PS51194">
    <property type="entry name" value="HELICASE_CTER"/>
    <property type="match status" value="1"/>
</dbReference>
<evidence type="ECO:0000256" key="6">
    <source>
        <dbReference type="ARBA" id="ARBA00022806"/>
    </source>
</evidence>
<evidence type="ECO:0000256" key="11">
    <source>
        <dbReference type="ARBA" id="ARBA00047984"/>
    </source>
</evidence>
<keyword evidence="4 12" id="KW-0863">Zinc-finger</keyword>
<evidence type="ECO:0000256" key="10">
    <source>
        <dbReference type="ARBA" id="ARBA00023594"/>
    </source>
</evidence>
<dbReference type="Pfam" id="PF00270">
    <property type="entry name" value="DEAD"/>
    <property type="match status" value="1"/>
</dbReference>
<evidence type="ECO:0000256" key="5">
    <source>
        <dbReference type="ARBA" id="ARBA00022801"/>
    </source>
</evidence>
<keyword evidence="3" id="KW-0547">Nucleotide-binding</keyword>
<feature type="region of interest" description="Disordered" evidence="14">
    <location>
        <begin position="66"/>
        <end position="93"/>
    </location>
</feature>
<dbReference type="GO" id="GO:0000398">
    <property type="term" value="P:mRNA splicing, via spliceosome"/>
    <property type="evidence" value="ECO:0007669"/>
    <property type="project" value="InterPro"/>
</dbReference>
<feature type="domain" description="Helicase ATP-binding" evidence="16">
    <location>
        <begin position="218"/>
        <end position="402"/>
    </location>
</feature>
<protein>
    <recommendedName>
        <fullName evidence="1">RNA helicase</fullName>
        <ecNumber evidence="1">3.6.4.13</ecNumber>
    </recommendedName>
</protein>
<name>A0A250WT97_9CHLO</name>
<gene>
    <name evidence="19" type="ORF">CEUSTIGMA_g1202.t1</name>
</gene>
<keyword evidence="8" id="KW-0067">ATP-binding</keyword>
<dbReference type="EMBL" id="BEGY01000005">
    <property type="protein sequence ID" value="GAX73750.1"/>
    <property type="molecule type" value="Genomic_DNA"/>
</dbReference>
<feature type="domain" description="Helicase C-terminal" evidence="17">
    <location>
        <begin position="413"/>
        <end position="577"/>
    </location>
</feature>
<dbReference type="InterPro" id="IPR044113">
    <property type="entry name" value="DEADc_DDX41"/>
</dbReference>
<organism evidence="19 20">
    <name type="scientific">Chlamydomonas eustigma</name>
    <dbReference type="NCBI Taxonomy" id="1157962"/>
    <lineage>
        <taxon>Eukaryota</taxon>
        <taxon>Viridiplantae</taxon>
        <taxon>Chlorophyta</taxon>
        <taxon>core chlorophytes</taxon>
        <taxon>Chlorophyceae</taxon>
        <taxon>CS clade</taxon>
        <taxon>Chlamydomonadales</taxon>
        <taxon>Chlamydomonadaceae</taxon>
        <taxon>Chlamydomonas</taxon>
    </lineage>
</organism>
<dbReference type="GO" id="GO:0003724">
    <property type="term" value="F:RNA helicase activity"/>
    <property type="evidence" value="ECO:0007669"/>
    <property type="project" value="UniProtKB-EC"/>
</dbReference>
<evidence type="ECO:0000256" key="14">
    <source>
        <dbReference type="SAM" id="MobiDB-lite"/>
    </source>
</evidence>
<dbReference type="Pfam" id="PF00271">
    <property type="entry name" value="Helicase_C"/>
    <property type="match status" value="1"/>
</dbReference>
<dbReference type="GO" id="GO:0016787">
    <property type="term" value="F:hydrolase activity"/>
    <property type="evidence" value="ECO:0007669"/>
    <property type="project" value="UniProtKB-KW"/>
</dbReference>
<dbReference type="EC" id="3.6.4.13" evidence="1"/>
<dbReference type="PROSITE" id="PS51192">
    <property type="entry name" value="HELICASE_ATP_BIND_1"/>
    <property type="match status" value="1"/>
</dbReference>